<sequence>MCGLPVLFLLSCVSGASFCMAIWLYCLSYTKINHGGIRFLDEFFLSSAI</sequence>
<dbReference type="AlphaFoldDB" id="A0A2P2JA49"/>
<proteinExistence type="predicted"/>
<reference evidence="1" key="1">
    <citation type="submission" date="2018-02" db="EMBL/GenBank/DDBJ databases">
        <title>Rhizophora mucronata_Transcriptome.</title>
        <authorList>
            <person name="Meera S.P."/>
            <person name="Sreeshan A."/>
            <person name="Augustine A."/>
        </authorList>
    </citation>
    <scope>NUCLEOTIDE SEQUENCE</scope>
    <source>
        <tissue evidence="1">Leaf</tissue>
    </source>
</reference>
<dbReference type="EMBL" id="GGEC01009883">
    <property type="protein sequence ID" value="MBW90366.1"/>
    <property type="molecule type" value="Transcribed_RNA"/>
</dbReference>
<protein>
    <submittedName>
        <fullName evidence="1">Uncharacterized protein</fullName>
    </submittedName>
</protein>
<accession>A0A2P2JA49</accession>
<evidence type="ECO:0000313" key="1">
    <source>
        <dbReference type="EMBL" id="MBW90366.1"/>
    </source>
</evidence>
<organism evidence="1">
    <name type="scientific">Rhizophora mucronata</name>
    <name type="common">Asiatic mangrove</name>
    <dbReference type="NCBI Taxonomy" id="61149"/>
    <lineage>
        <taxon>Eukaryota</taxon>
        <taxon>Viridiplantae</taxon>
        <taxon>Streptophyta</taxon>
        <taxon>Embryophyta</taxon>
        <taxon>Tracheophyta</taxon>
        <taxon>Spermatophyta</taxon>
        <taxon>Magnoliopsida</taxon>
        <taxon>eudicotyledons</taxon>
        <taxon>Gunneridae</taxon>
        <taxon>Pentapetalae</taxon>
        <taxon>rosids</taxon>
        <taxon>fabids</taxon>
        <taxon>Malpighiales</taxon>
        <taxon>Rhizophoraceae</taxon>
        <taxon>Rhizophora</taxon>
    </lineage>
</organism>
<name>A0A2P2JA49_RHIMU</name>